<gene>
    <name evidence="3" type="ORF">JX265_001082</name>
</gene>
<evidence type="ECO:0000256" key="1">
    <source>
        <dbReference type="SAM" id="MobiDB-lite"/>
    </source>
</evidence>
<accession>A0A9Q0AU76</accession>
<organism evidence="3 4">
    <name type="scientific">Neoarthrinium moseri</name>
    <dbReference type="NCBI Taxonomy" id="1658444"/>
    <lineage>
        <taxon>Eukaryota</taxon>
        <taxon>Fungi</taxon>
        <taxon>Dikarya</taxon>
        <taxon>Ascomycota</taxon>
        <taxon>Pezizomycotina</taxon>
        <taxon>Sordariomycetes</taxon>
        <taxon>Xylariomycetidae</taxon>
        <taxon>Amphisphaeriales</taxon>
        <taxon>Apiosporaceae</taxon>
        <taxon>Neoarthrinium</taxon>
    </lineage>
</organism>
<feature type="transmembrane region" description="Helical" evidence="2">
    <location>
        <begin position="132"/>
        <end position="151"/>
    </location>
</feature>
<feature type="region of interest" description="Disordered" evidence="1">
    <location>
        <begin position="78"/>
        <end position="99"/>
    </location>
</feature>
<dbReference type="Proteomes" id="UP000829685">
    <property type="component" value="Unassembled WGS sequence"/>
</dbReference>
<keyword evidence="4" id="KW-1185">Reference proteome</keyword>
<feature type="transmembrane region" description="Helical" evidence="2">
    <location>
        <begin position="157"/>
        <end position="176"/>
    </location>
</feature>
<keyword evidence="2" id="KW-1133">Transmembrane helix</keyword>
<feature type="compositionally biased region" description="Basic and acidic residues" evidence="1">
    <location>
        <begin position="80"/>
        <end position="92"/>
    </location>
</feature>
<evidence type="ECO:0000256" key="2">
    <source>
        <dbReference type="SAM" id="Phobius"/>
    </source>
</evidence>
<name>A0A9Q0AU76_9PEZI</name>
<proteinExistence type="predicted"/>
<comment type="caution">
    <text evidence="3">The sequence shown here is derived from an EMBL/GenBank/DDBJ whole genome shotgun (WGS) entry which is preliminary data.</text>
</comment>
<evidence type="ECO:0008006" key="5">
    <source>
        <dbReference type="Google" id="ProtNLM"/>
    </source>
</evidence>
<protein>
    <recommendedName>
        <fullName evidence="5">Ubiquitin carrier protein</fullName>
    </recommendedName>
</protein>
<dbReference type="EMBL" id="JAFIMR010000002">
    <property type="protein sequence ID" value="KAI1880842.1"/>
    <property type="molecule type" value="Genomic_DNA"/>
</dbReference>
<feature type="transmembrane region" description="Helical" evidence="2">
    <location>
        <begin position="34"/>
        <end position="53"/>
    </location>
</feature>
<sequence>MQHLKLAALIARASLEPSGIIKRGQEDANGTRQVLFMILGALTIASIVPAILYTTYTLSALFPVLTVVESHSDYVPLKQAENDESGKEKSSSIEEPSASHQQQLTSGIRALHRVLYSLSGFRSLFRAINIMMYYNSVTALIVIVLSLIPYMPVPVASLVADLIAVPIHVSWVHWAITTPGRHRAWYRTPEFKSTLKATAIPTMILAFANQVAVELPGVVLQLLRIEVDEPLGMGYKVPKVTGVDSGYHLALFYTIFLGVVATCYIPAQAALIRIEASLLPAEEETIVSVDRTFGMNNVERDGALSFLNAIKSMKGSWGRLYKLYIKIFFMTFAIESILVALVTLCVVATSH</sequence>
<dbReference type="AlphaFoldDB" id="A0A9Q0AU76"/>
<feature type="transmembrane region" description="Helical" evidence="2">
    <location>
        <begin position="323"/>
        <end position="349"/>
    </location>
</feature>
<keyword evidence="2" id="KW-0472">Membrane</keyword>
<evidence type="ECO:0000313" key="4">
    <source>
        <dbReference type="Proteomes" id="UP000829685"/>
    </source>
</evidence>
<reference evidence="3" key="1">
    <citation type="submission" date="2021-03" db="EMBL/GenBank/DDBJ databases">
        <title>Revisited historic fungal species revealed as producer of novel bioactive compounds through whole genome sequencing and comparative genomics.</title>
        <authorList>
            <person name="Vignolle G.A."/>
            <person name="Hochenegger N."/>
            <person name="Mach R.L."/>
            <person name="Mach-Aigner A.R."/>
            <person name="Javad Rahimi M."/>
            <person name="Salim K.A."/>
            <person name="Chan C.M."/>
            <person name="Lim L.B.L."/>
            <person name="Cai F."/>
            <person name="Druzhinina I.S."/>
            <person name="U'Ren J.M."/>
            <person name="Derntl C."/>
        </authorList>
    </citation>
    <scope>NUCLEOTIDE SEQUENCE</scope>
    <source>
        <strain evidence="3">TUCIM 5799</strain>
    </source>
</reference>
<evidence type="ECO:0000313" key="3">
    <source>
        <dbReference type="EMBL" id="KAI1880842.1"/>
    </source>
</evidence>
<feature type="transmembrane region" description="Helical" evidence="2">
    <location>
        <begin position="245"/>
        <end position="265"/>
    </location>
</feature>
<keyword evidence="2" id="KW-0812">Transmembrane</keyword>
<feature type="transmembrane region" description="Helical" evidence="2">
    <location>
        <begin position="197"/>
        <end position="225"/>
    </location>
</feature>